<dbReference type="EMBL" id="MGAU01000015">
    <property type="protein sequence ID" value="OGK55433.1"/>
    <property type="molecule type" value="Genomic_DNA"/>
</dbReference>
<dbReference type="Proteomes" id="UP000178486">
    <property type="component" value="Unassembled WGS sequence"/>
</dbReference>
<evidence type="ECO:0000313" key="3">
    <source>
        <dbReference type="Proteomes" id="UP000178486"/>
    </source>
</evidence>
<sequence length="181" mass="20170">MNSNVEQTHSDDETLFQKIIKRKWLLIIGGGVVLAGMLALILFSQTSVQTPGPVAGTSPSPAISAQVSPAPSSIQTTGAVVPTPTISVELQKAIDKQTRADSEYAGIQDAINTEYPWITYFPMQTETYFAFFDIDKELFIVNIYPKAGDDVEQIKAEVIRQLRLKEIPEEKYEYDWTVTPR</sequence>
<keyword evidence="1" id="KW-0812">Transmembrane</keyword>
<comment type="caution">
    <text evidence="2">The sequence shown here is derived from an EMBL/GenBank/DDBJ whole genome shotgun (WGS) entry which is preliminary data.</text>
</comment>
<dbReference type="AlphaFoldDB" id="A0A1F7JIJ1"/>
<keyword evidence="1" id="KW-0472">Membrane</keyword>
<reference evidence="2 3" key="1">
    <citation type="journal article" date="2016" name="Nat. Commun.">
        <title>Thousands of microbial genomes shed light on interconnected biogeochemical processes in an aquifer system.</title>
        <authorList>
            <person name="Anantharaman K."/>
            <person name="Brown C.T."/>
            <person name="Hug L.A."/>
            <person name="Sharon I."/>
            <person name="Castelle C.J."/>
            <person name="Probst A.J."/>
            <person name="Thomas B.C."/>
            <person name="Singh A."/>
            <person name="Wilkins M.J."/>
            <person name="Karaoz U."/>
            <person name="Brodie E.L."/>
            <person name="Williams K.H."/>
            <person name="Hubbard S.S."/>
            <person name="Banfield J.F."/>
        </authorList>
    </citation>
    <scope>NUCLEOTIDE SEQUENCE [LARGE SCALE GENOMIC DNA]</scope>
</reference>
<name>A0A1F7JIJ1_9BACT</name>
<gene>
    <name evidence="2" type="ORF">A3B56_00170</name>
</gene>
<protein>
    <submittedName>
        <fullName evidence="2">Uncharacterized protein</fullName>
    </submittedName>
</protein>
<keyword evidence="1" id="KW-1133">Transmembrane helix</keyword>
<feature type="transmembrane region" description="Helical" evidence="1">
    <location>
        <begin position="24"/>
        <end position="43"/>
    </location>
</feature>
<evidence type="ECO:0000313" key="2">
    <source>
        <dbReference type="EMBL" id="OGK55433.1"/>
    </source>
</evidence>
<organism evidence="2 3">
    <name type="scientific">Candidatus Roizmanbacteria bacterium RIFCSPLOWO2_01_FULL_45_11</name>
    <dbReference type="NCBI Taxonomy" id="1802070"/>
    <lineage>
        <taxon>Bacteria</taxon>
        <taxon>Candidatus Roizmaniibacteriota</taxon>
    </lineage>
</organism>
<accession>A0A1F7JIJ1</accession>
<evidence type="ECO:0000256" key="1">
    <source>
        <dbReference type="SAM" id="Phobius"/>
    </source>
</evidence>
<proteinExistence type="predicted"/>